<feature type="transmembrane region" description="Helical" evidence="1">
    <location>
        <begin position="162"/>
        <end position="179"/>
    </location>
</feature>
<protein>
    <recommendedName>
        <fullName evidence="4">DoxX family protein</fullName>
    </recommendedName>
</protein>
<dbReference type="Proteomes" id="UP000029554">
    <property type="component" value="Unassembled WGS sequence"/>
</dbReference>
<keyword evidence="3" id="KW-1185">Reference proteome</keyword>
<keyword evidence="1" id="KW-0812">Transmembrane</keyword>
<evidence type="ECO:0000313" key="2">
    <source>
        <dbReference type="EMBL" id="KGD68678.1"/>
    </source>
</evidence>
<accession>A0A095U272</accession>
<proteinExistence type="predicted"/>
<feature type="transmembrane region" description="Helical" evidence="1">
    <location>
        <begin position="89"/>
        <end position="107"/>
    </location>
</feature>
<reference evidence="2 3" key="1">
    <citation type="submission" date="2014-09" db="EMBL/GenBank/DDBJ databases">
        <title>Whole Genome Shotgun of Flavobacterium aquatile LMG 4008.</title>
        <authorList>
            <person name="Gale A.N."/>
            <person name="Pipes S.E."/>
            <person name="Newman J.D."/>
        </authorList>
    </citation>
    <scope>NUCLEOTIDE SEQUENCE [LARGE SCALE GENOMIC DNA]</scope>
    <source>
        <strain evidence="2 3">LMG 4008</strain>
    </source>
</reference>
<dbReference type="STRING" id="1453498.LG45_03265"/>
<dbReference type="EMBL" id="JRHH01000002">
    <property type="protein sequence ID" value="KGD68678.1"/>
    <property type="molecule type" value="Genomic_DNA"/>
</dbReference>
<feature type="transmembrane region" description="Helical" evidence="1">
    <location>
        <begin position="185"/>
        <end position="205"/>
    </location>
</feature>
<dbReference type="RefSeq" id="WP_035124344.1">
    <property type="nucleotide sequence ID" value="NZ_JRHH01000002.1"/>
</dbReference>
<dbReference type="eggNOG" id="ENOG5031KQM">
    <property type="taxonomic scope" value="Bacteria"/>
</dbReference>
<gene>
    <name evidence="2" type="ORF">LG45_03265</name>
</gene>
<name>A0A095U272_9FLAO</name>
<keyword evidence="1" id="KW-1133">Transmembrane helix</keyword>
<feature type="transmembrane region" description="Helical" evidence="1">
    <location>
        <begin position="45"/>
        <end position="68"/>
    </location>
</feature>
<dbReference type="OrthoDB" id="654744at2"/>
<sequence length="374" mass="43393">MNTIETQNNTQWFSKFSLSSLAIVGAINTALFVILPLLPFNLSKFILPAGFLALALSVLFSIGFSIYWHKKEKKGTSNSIKYISWLSTILRYWIAFLLLDFGFQKIFEVNFNYSYHINDSLASALTGQELTWKYYGYSYGLALILASFQIIGSILLLFKRTILLGITILLPVLLNIVLINIFYSIGFITLFTSILITLGLVNLMLQQKVDIIHFFNLYKNTLPSIGTNFSRSIARILCILIPLLFVIYYNNSVHLSKKYFGKWKVESMTRNGKLISENEWQKDTLAWKTIYIEERGKMFLCPNPYLYVDSTSIFMKYHYDDKKQNFEVISYEKNPKNPDTIAVDISNFNEKSMQWKMIFYKDTIQMNLKKVNPN</sequence>
<feature type="transmembrane region" description="Helical" evidence="1">
    <location>
        <begin position="21"/>
        <end position="39"/>
    </location>
</feature>
<feature type="transmembrane region" description="Helical" evidence="1">
    <location>
        <begin position="232"/>
        <end position="249"/>
    </location>
</feature>
<evidence type="ECO:0000313" key="3">
    <source>
        <dbReference type="Proteomes" id="UP000029554"/>
    </source>
</evidence>
<comment type="caution">
    <text evidence="2">The sequence shown here is derived from an EMBL/GenBank/DDBJ whole genome shotgun (WGS) entry which is preliminary data.</text>
</comment>
<keyword evidence="1" id="KW-0472">Membrane</keyword>
<dbReference type="AlphaFoldDB" id="A0A095U272"/>
<evidence type="ECO:0000256" key="1">
    <source>
        <dbReference type="SAM" id="Phobius"/>
    </source>
</evidence>
<feature type="transmembrane region" description="Helical" evidence="1">
    <location>
        <begin position="137"/>
        <end position="157"/>
    </location>
</feature>
<evidence type="ECO:0008006" key="4">
    <source>
        <dbReference type="Google" id="ProtNLM"/>
    </source>
</evidence>
<organism evidence="2 3">
    <name type="scientific">Flavobacterium aquatile LMG 4008 = ATCC 11947</name>
    <dbReference type="NCBI Taxonomy" id="1453498"/>
    <lineage>
        <taxon>Bacteria</taxon>
        <taxon>Pseudomonadati</taxon>
        <taxon>Bacteroidota</taxon>
        <taxon>Flavobacteriia</taxon>
        <taxon>Flavobacteriales</taxon>
        <taxon>Flavobacteriaceae</taxon>
        <taxon>Flavobacterium</taxon>
    </lineage>
</organism>